<evidence type="ECO:0000313" key="3">
    <source>
        <dbReference type="EMBL" id="JAT17409.1"/>
    </source>
</evidence>
<feature type="non-terminal residue" evidence="3">
    <location>
        <position position="116"/>
    </location>
</feature>
<evidence type="ECO:0000259" key="2">
    <source>
        <dbReference type="PROSITE" id="PS50943"/>
    </source>
</evidence>
<feature type="domain" description="HTH cro/C1-type" evidence="2">
    <location>
        <begin position="19"/>
        <end position="46"/>
    </location>
</feature>
<feature type="non-terminal residue" evidence="3">
    <location>
        <position position="1"/>
    </location>
</feature>
<dbReference type="PROSITE" id="PS50943">
    <property type="entry name" value="HTH_CROC1"/>
    <property type="match status" value="1"/>
</dbReference>
<comment type="subcellular location">
    <subcellularLocation>
        <location evidence="1">Nucleus</location>
    </subcellularLocation>
</comment>
<dbReference type="Gene3D" id="1.10.10.60">
    <property type="entry name" value="Homeodomain-like"/>
    <property type="match status" value="1"/>
</dbReference>
<dbReference type="GO" id="GO:0005634">
    <property type="term" value="C:nucleus"/>
    <property type="evidence" value="ECO:0007669"/>
    <property type="project" value="UniProtKB-SubCell"/>
</dbReference>
<reference evidence="3" key="1">
    <citation type="submission" date="2015-11" db="EMBL/GenBank/DDBJ databases">
        <title>De novo transcriptome assembly of four potential Pierce s Disease insect vectors from Arizona vineyards.</title>
        <authorList>
            <person name="Tassone E.E."/>
        </authorList>
    </citation>
    <scope>NUCLEOTIDE SEQUENCE</scope>
</reference>
<accession>A0A1B6L122</accession>
<name>A0A1B6L122_9HEMI</name>
<dbReference type="InterPro" id="IPR009057">
    <property type="entry name" value="Homeodomain-like_sf"/>
</dbReference>
<sequence>VFEMCKTADLLPRKVGVTKVLLEENNYSQREIARRLNISQKSVSRIKLASNNNAVYESNRIGNCGRKPKLNERLKRKLKNLVINNRKSTKKQLLEELKEYGVNVSSRTVLRTLKDE</sequence>
<evidence type="ECO:0000256" key="1">
    <source>
        <dbReference type="ARBA" id="ARBA00004123"/>
    </source>
</evidence>
<gene>
    <name evidence="3" type="ORF">g.52678</name>
</gene>
<dbReference type="InterPro" id="IPR001387">
    <property type="entry name" value="Cro/C1-type_HTH"/>
</dbReference>
<dbReference type="SUPFAM" id="SSF46689">
    <property type="entry name" value="Homeodomain-like"/>
    <property type="match status" value="1"/>
</dbReference>
<dbReference type="EMBL" id="GEBQ01022568">
    <property type="protein sequence ID" value="JAT17409.1"/>
    <property type="molecule type" value="Transcribed_RNA"/>
</dbReference>
<protein>
    <recommendedName>
        <fullName evidence="2">HTH cro/C1-type domain-containing protein</fullName>
    </recommendedName>
</protein>
<dbReference type="AlphaFoldDB" id="A0A1B6L122"/>
<proteinExistence type="predicted"/>
<organism evidence="3">
    <name type="scientific">Graphocephala atropunctata</name>
    <dbReference type="NCBI Taxonomy" id="36148"/>
    <lineage>
        <taxon>Eukaryota</taxon>
        <taxon>Metazoa</taxon>
        <taxon>Ecdysozoa</taxon>
        <taxon>Arthropoda</taxon>
        <taxon>Hexapoda</taxon>
        <taxon>Insecta</taxon>
        <taxon>Pterygota</taxon>
        <taxon>Neoptera</taxon>
        <taxon>Paraneoptera</taxon>
        <taxon>Hemiptera</taxon>
        <taxon>Auchenorrhyncha</taxon>
        <taxon>Membracoidea</taxon>
        <taxon>Cicadellidae</taxon>
        <taxon>Cicadellinae</taxon>
        <taxon>Cicadellini</taxon>
        <taxon>Graphocephala</taxon>
    </lineage>
</organism>